<evidence type="ECO:0000256" key="7">
    <source>
        <dbReference type="PROSITE-ProRule" id="PRU01379"/>
    </source>
</evidence>
<proteinExistence type="inferred from homology"/>
<comment type="similarity">
    <text evidence="2 7">Belongs to the peptidase M14 family.</text>
</comment>
<feature type="chain" id="PRO_5046689170" evidence="9">
    <location>
        <begin position="34"/>
        <end position="813"/>
    </location>
</feature>
<evidence type="ECO:0000256" key="3">
    <source>
        <dbReference type="ARBA" id="ARBA00022670"/>
    </source>
</evidence>
<keyword evidence="6" id="KW-0482">Metalloprotease</keyword>
<organism evidence="11 12">
    <name type="scientific">Agromyces humatus</name>
    <dbReference type="NCBI Taxonomy" id="279573"/>
    <lineage>
        <taxon>Bacteria</taxon>
        <taxon>Bacillati</taxon>
        <taxon>Actinomycetota</taxon>
        <taxon>Actinomycetes</taxon>
        <taxon>Micrococcales</taxon>
        <taxon>Microbacteriaceae</taxon>
        <taxon>Agromyces</taxon>
    </lineage>
</organism>
<evidence type="ECO:0000256" key="9">
    <source>
        <dbReference type="SAM" id="SignalP"/>
    </source>
</evidence>
<protein>
    <submittedName>
        <fullName evidence="11">M14 family zinc carboxypeptidase</fullName>
    </submittedName>
</protein>
<dbReference type="Gene3D" id="3.40.630.10">
    <property type="entry name" value="Zn peptidases"/>
    <property type="match status" value="1"/>
</dbReference>
<dbReference type="PROSITE" id="PS52035">
    <property type="entry name" value="PEPTIDASE_M14"/>
    <property type="match status" value="1"/>
</dbReference>
<evidence type="ECO:0000259" key="10">
    <source>
        <dbReference type="PROSITE" id="PS52035"/>
    </source>
</evidence>
<gene>
    <name evidence="11" type="ORF">GCM10009747_08220</name>
</gene>
<keyword evidence="5" id="KW-0862">Zinc</keyword>
<comment type="cofactor">
    <cofactor evidence="1">
        <name>Zn(2+)</name>
        <dbReference type="ChEBI" id="CHEBI:29105"/>
    </cofactor>
</comment>
<reference evidence="11 12" key="1">
    <citation type="journal article" date="2019" name="Int. J. Syst. Evol. Microbiol.">
        <title>The Global Catalogue of Microorganisms (GCM) 10K type strain sequencing project: providing services to taxonomists for standard genome sequencing and annotation.</title>
        <authorList>
            <consortium name="The Broad Institute Genomics Platform"/>
            <consortium name="The Broad Institute Genome Sequencing Center for Infectious Disease"/>
            <person name="Wu L."/>
            <person name="Ma J."/>
        </authorList>
    </citation>
    <scope>NUCLEOTIDE SEQUENCE [LARGE SCALE GENOMIC DNA]</scope>
    <source>
        <strain evidence="11 12">JCM 14319</strain>
    </source>
</reference>
<dbReference type="SMART" id="SM00631">
    <property type="entry name" value="Zn_pept"/>
    <property type="match status" value="1"/>
</dbReference>
<evidence type="ECO:0000256" key="5">
    <source>
        <dbReference type="ARBA" id="ARBA00022833"/>
    </source>
</evidence>
<dbReference type="Pfam" id="PF13290">
    <property type="entry name" value="CHB_HEX_C_1"/>
    <property type="match status" value="1"/>
</dbReference>
<keyword evidence="9" id="KW-0732">Signal</keyword>
<evidence type="ECO:0000256" key="1">
    <source>
        <dbReference type="ARBA" id="ARBA00001947"/>
    </source>
</evidence>
<dbReference type="PANTHER" id="PTHR11705">
    <property type="entry name" value="PROTEASE FAMILY M14 CARBOXYPEPTIDASE A,B"/>
    <property type="match status" value="1"/>
</dbReference>
<feature type="signal peptide" evidence="9">
    <location>
        <begin position="1"/>
        <end position="33"/>
    </location>
</feature>
<evidence type="ECO:0000313" key="12">
    <source>
        <dbReference type="Proteomes" id="UP001500506"/>
    </source>
</evidence>
<feature type="active site" description="Proton donor/acceptor" evidence="7">
    <location>
        <position position="670"/>
    </location>
</feature>
<dbReference type="InterPro" id="IPR006311">
    <property type="entry name" value="TAT_signal"/>
</dbReference>
<dbReference type="GO" id="GO:0004180">
    <property type="term" value="F:carboxypeptidase activity"/>
    <property type="evidence" value="ECO:0007669"/>
    <property type="project" value="UniProtKB-KW"/>
</dbReference>
<dbReference type="InterPro" id="IPR000834">
    <property type="entry name" value="Peptidase_M14"/>
</dbReference>
<feature type="region of interest" description="Disordered" evidence="8">
    <location>
        <begin position="793"/>
        <end position="813"/>
    </location>
</feature>
<evidence type="ECO:0000313" key="11">
    <source>
        <dbReference type="EMBL" id="GAA1752822.1"/>
    </source>
</evidence>
<keyword evidence="3" id="KW-0645">Protease</keyword>
<comment type="caution">
    <text evidence="11">The sequence shown here is derived from an EMBL/GenBank/DDBJ whole genome shotgun (WGS) entry which is preliminary data.</text>
</comment>
<evidence type="ECO:0000256" key="8">
    <source>
        <dbReference type="SAM" id="MobiDB-lite"/>
    </source>
</evidence>
<dbReference type="EMBL" id="BAAANH010000001">
    <property type="protein sequence ID" value="GAA1752822.1"/>
    <property type="molecule type" value="Genomic_DNA"/>
</dbReference>
<dbReference type="Pfam" id="PF00246">
    <property type="entry name" value="Peptidase_M14"/>
    <property type="match status" value="1"/>
</dbReference>
<dbReference type="PROSITE" id="PS51318">
    <property type="entry name" value="TAT"/>
    <property type="match status" value="1"/>
</dbReference>
<accession>A0ABN2KC79</accession>
<dbReference type="Proteomes" id="UP001500506">
    <property type="component" value="Unassembled WGS sequence"/>
</dbReference>
<evidence type="ECO:0000256" key="2">
    <source>
        <dbReference type="ARBA" id="ARBA00005988"/>
    </source>
</evidence>
<keyword evidence="4" id="KW-0378">Hydrolase</keyword>
<feature type="domain" description="Peptidase M14" evidence="10">
    <location>
        <begin position="387"/>
        <end position="700"/>
    </location>
</feature>
<keyword evidence="12" id="KW-1185">Reference proteome</keyword>
<evidence type="ECO:0000256" key="4">
    <source>
        <dbReference type="ARBA" id="ARBA00022801"/>
    </source>
</evidence>
<dbReference type="PANTHER" id="PTHR11705:SF143">
    <property type="entry name" value="SLL0236 PROTEIN"/>
    <property type="match status" value="1"/>
</dbReference>
<evidence type="ECO:0000256" key="6">
    <source>
        <dbReference type="ARBA" id="ARBA00023049"/>
    </source>
</evidence>
<keyword evidence="11" id="KW-0121">Carboxypeptidase</keyword>
<sequence length="813" mass="86093">MYTMKRRRVIGGSAAFAALLGLVLTSMTPMGPAAGSESEPELARNADEAVSVVEVNLADHTELDKLVDTGVDLDHAAHLNADGTITAHAVISAGEADALRARGFAVGDTLHDEDDTEAVLAERDATIAAAVEENEEFAAAADAAAVSDVKIIRADYYTSFGVGYLSVEAKWADGQTNSAQLTVQRDSGAGTAIGSGGSQNISRFVDASVYLYHRGAAVVETRPDTIQITSPTGDVATAKVNDWLPIEGDATWGPNYQTDFITSYLTPTELYDRVKALAAEFPGISEIVELPNETNGYRRNAQAVLGTANASRVAVDSVAWGHEGGNDVSVALTSPGVADAPLSVAVDGPSVTVSLATNASGAVTSTAAQVVAAINASPAASALIVAYTYRGNAGAGVVAPTSAALSDGLSAPETVSRDPHPVYAIRIGKTRDGSKPGVLAYAQEHAREWVPPLVAVESAERLLRNYAQDADTKRLVNNLDIWIVPSVNPDGGHFSFYDFASQRKNMTNHCERSGNADFLARTSWGVDNNRNYDTYSLFDGYNGASSSCTSGTYAGPAELSEPESANIDWIAGANPNIKFAMNLHSSGNYFMWSPGAYITPGRISTPRPTLEEESYFWGASSRILTEIKRYRGMSVTPARTGPISDVLYSAAGNSGDMLWYKHGIYAWNFEVGTQFQPPFENEDPTGASAHAESQEFANGLIELMRVAYDFDKDSQRPTSSVKASASSEAGMVDVTFDVSESAAVFYTLDGSKPTYESALYGTAGLREGAEVVTVPAGTTLNWFSVDSAGNVEKNYRPDGNGKNHNSTTVMAPR</sequence>
<feature type="compositionally biased region" description="Polar residues" evidence="8">
    <location>
        <begin position="802"/>
        <end position="813"/>
    </location>
</feature>
<name>A0ABN2KC79_9MICO</name>
<dbReference type="SUPFAM" id="SSF53187">
    <property type="entry name" value="Zn-dependent exopeptidases"/>
    <property type="match status" value="1"/>
</dbReference>
<dbReference type="InterPro" id="IPR059177">
    <property type="entry name" value="GH29D-like_dom"/>
</dbReference>